<feature type="domain" description="Helicase C-terminal" evidence="15">
    <location>
        <begin position="858"/>
        <end position="1008"/>
    </location>
</feature>
<keyword evidence="2 13" id="KW-0963">Cytoplasm</keyword>
<comment type="similarity">
    <text evidence="11 13">In the C-terminal section; belongs to the helicase family. RecG subfamily.</text>
</comment>
<dbReference type="Gene3D" id="3.40.50.300">
    <property type="entry name" value="P-loop containing nucleotide triphosphate hydrolases"/>
    <property type="match status" value="2"/>
</dbReference>
<keyword evidence="6" id="KW-0347">Helicase</keyword>
<dbReference type="RefSeq" id="WP_350258583.1">
    <property type="nucleotide sequence ID" value="NZ_CP138335.1"/>
</dbReference>
<dbReference type="GO" id="GO:0005737">
    <property type="term" value="C:cytoplasm"/>
    <property type="evidence" value="ECO:0007669"/>
    <property type="project" value="UniProtKB-SubCell"/>
</dbReference>
<evidence type="ECO:0000256" key="12">
    <source>
        <dbReference type="ARBA" id="ARBA00070128"/>
    </source>
</evidence>
<evidence type="ECO:0000256" key="4">
    <source>
        <dbReference type="ARBA" id="ARBA00022763"/>
    </source>
</evidence>
<dbReference type="InterPro" id="IPR036101">
    <property type="entry name" value="CarD-like/TRCF_RID_sf"/>
</dbReference>
<evidence type="ECO:0000256" key="1">
    <source>
        <dbReference type="ARBA" id="ARBA00004496"/>
    </source>
</evidence>
<dbReference type="NCBIfam" id="TIGR00580">
    <property type="entry name" value="mfd"/>
    <property type="match status" value="1"/>
</dbReference>
<dbReference type="KEGG" id="sapp:SAC06_02175"/>
<dbReference type="InterPro" id="IPR001650">
    <property type="entry name" value="Helicase_C-like"/>
</dbReference>
<dbReference type="GO" id="GO:0005524">
    <property type="term" value="F:ATP binding"/>
    <property type="evidence" value="ECO:0007669"/>
    <property type="project" value="UniProtKB-UniRule"/>
</dbReference>
<sequence>MSQLRGLLPLLARDEAVEAVTPYLWEPGHGTVVCPVGVRPALVAHALSNRSGTAPVVVVTATGREAEQMARAISCWGPEATVFPSWETLPHERLSPQLDTMARRVAVLRRLAHPEPNHPQAGPIQVLVVPIRALLQPIIGGLGDLRPVQARPGDFIDRDTLVHELVQLGYEPSDQVRGRGQVSVHGGIVDVFPPAGDHPVRLEFFGDEIEEIRWFSLDDQRSLGAAETGLWAPPARELLLTDAVKEKARAAQIPGAADLLELATEGIYSPGIESLAPLLVERMDSLVDLLPVGTLLFMSEPERIQARAADLVTTSQEFLHASWGAAAAGGAIPLGAQSASLLSLDEVWGARKSASWWKLTALPGPELADQLAEQLAQREPAGADQTPADPPAAAVVASPRLAMIGAREVRPYRGDFARATSDLGQLERAGWNLVVTTPGSGSARRLVQVLAEGDVAARLDPELTELPSPGLVHVTAAEAGAGFVLSAQELAILTEQDLTGGRSGGSTRDMRKMPARRKKGLDPLALRPGDFVVHEHHGVGRFLEMVSRTTGSGEQQVTRDYLVLEYASSRRGGPRDTLYVPTTSLDLVSKYSGSDEPKLSRMGGADWAKTKQKAQKAVQEIAAELVRLYAARQTAGGFAFSPDTPWQRELEDAFPFQETPDQLLTMDEVKADMEKPVPMDRLLTGDVGYGKTEIAVRAAFKAIQDSKQVAVLVPTTLLVQQHYDTFRERYAGFPVNIAQLSRFSSPAEADRVRAGLLDGSVDLVIGTHSLLTGSVRFKDLGLVIIDEEQRFGVEHKETLKALRTDVDVLAMSATPIPRTLEMAVAGIREMSVLQTPPEERQPVLTFVGAYSSAQVAAAIRRELLRDGQVFFIHNRVESISSVAAGLAELVPEARIRVAHGQLGEHQLEQVIVDFWNHEFDVLVCTTIVETGLDISNANTLIVDRADTFGLSQLHQLRGRVGRGRERAYAYFFYPPGKTLTETALERLRTIAANADLGSGLAVAQKDLEIRGAGNLLGGAQSGHIEGVGFDLYVRMVSDAVAQYRGEKPVETTEVRLDLAVDAHLPEEYIPGESARLEVYAKIAAVNDPGAMRELRDELADRYGPLPAPVERLFLLARLRSMLRQLGVDEAVTQGNYLRLGPVELMDSTALRLKRLYPGSVIKPATRQLLVPLGGRRHHGEEPLVDEALVTWVEDLLRKVLVPNRRVALARAAKQGG</sequence>
<comment type="similarity">
    <text evidence="10 13">In the N-terminal section; belongs to the UvrB family.</text>
</comment>
<dbReference type="Pfam" id="PF03461">
    <property type="entry name" value="TRCF"/>
    <property type="match status" value="1"/>
</dbReference>
<dbReference type="SMART" id="SM00487">
    <property type="entry name" value="DEXDc"/>
    <property type="match status" value="1"/>
</dbReference>
<dbReference type="Gene3D" id="2.40.10.170">
    <property type="match status" value="1"/>
</dbReference>
<dbReference type="HAMAP" id="MF_00969">
    <property type="entry name" value="TRCF"/>
    <property type="match status" value="1"/>
</dbReference>
<keyword evidence="7 13" id="KW-0067">ATP-binding</keyword>
<protein>
    <recommendedName>
        <fullName evidence="12 13">Transcription-repair-coupling factor</fullName>
        <shortName evidence="13">TRCF</shortName>
        <ecNumber evidence="13">3.6.4.-</ecNumber>
    </recommendedName>
</protein>
<dbReference type="GO" id="GO:0016787">
    <property type="term" value="F:hydrolase activity"/>
    <property type="evidence" value="ECO:0007669"/>
    <property type="project" value="UniProtKB-KW"/>
</dbReference>
<dbReference type="SMART" id="SM00982">
    <property type="entry name" value="TRCF"/>
    <property type="match status" value="1"/>
</dbReference>
<reference evidence="16" key="1">
    <citation type="submission" date="2023-11" db="EMBL/GenBank/DDBJ databases">
        <title>Scrofimicrobium hongkongense sp. nov., isolated from a patient with peritonitis.</title>
        <authorList>
            <person name="Lao H.Y."/>
            <person name="Wong A.Y.P."/>
            <person name="Ng T.L."/>
            <person name="Wong R.Y.L."/>
            <person name="Yau M.C.Y."/>
            <person name="Lam J.Y.W."/>
            <person name="Siu G.K.H."/>
        </authorList>
    </citation>
    <scope>NUCLEOTIDE SEQUENCE</scope>
    <source>
        <strain evidence="16">R131</strain>
    </source>
</reference>
<dbReference type="CDD" id="cd17991">
    <property type="entry name" value="DEXHc_TRCF"/>
    <property type="match status" value="1"/>
</dbReference>
<gene>
    <name evidence="13 16" type="primary">mfd</name>
    <name evidence="16" type="ORF">SAC06_02175</name>
</gene>
<evidence type="ECO:0000256" key="2">
    <source>
        <dbReference type="ARBA" id="ARBA00022490"/>
    </source>
</evidence>
<dbReference type="Gene3D" id="3.40.50.11180">
    <property type="match status" value="1"/>
</dbReference>
<organism evidence="16">
    <name type="scientific">Scrofimicrobium appendicitidis</name>
    <dbReference type="NCBI Taxonomy" id="3079930"/>
    <lineage>
        <taxon>Bacteria</taxon>
        <taxon>Bacillati</taxon>
        <taxon>Actinomycetota</taxon>
        <taxon>Actinomycetes</taxon>
        <taxon>Actinomycetales</taxon>
        <taxon>Actinomycetaceae</taxon>
        <taxon>Scrofimicrobium</taxon>
    </lineage>
</organism>
<accession>A0AAU7V7Y0</accession>
<dbReference type="SUPFAM" id="SSF141259">
    <property type="entry name" value="CarD-like"/>
    <property type="match status" value="1"/>
</dbReference>
<dbReference type="EC" id="3.6.4.-" evidence="13"/>
<dbReference type="InterPro" id="IPR003711">
    <property type="entry name" value="CarD-like/TRCF_RID"/>
</dbReference>
<dbReference type="GO" id="GO:0003678">
    <property type="term" value="F:DNA helicase activity"/>
    <property type="evidence" value="ECO:0007669"/>
    <property type="project" value="TreeGrafter"/>
</dbReference>
<dbReference type="Pfam" id="PF17757">
    <property type="entry name" value="UvrB_inter"/>
    <property type="match status" value="1"/>
</dbReference>
<dbReference type="InterPro" id="IPR027417">
    <property type="entry name" value="P-loop_NTPase"/>
</dbReference>
<dbReference type="InterPro" id="IPR005118">
    <property type="entry name" value="TRCF_C"/>
</dbReference>
<dbReference type="InterPro" id="IPR047112">
    <property type="entry name" value="RecG/Mfd"/>
</dbReference>
<feature type="domain" description="Helicase ATP-binding" evidence="14">
    <location>
        <begin position="672"/>
        <end position="833"/>
    </location>
</feature>
<evidence type="ECO:0000256" key="6">
    <source>
        <dbReference type="ARBA" id="ARBA00022806"/>
    </source>
</evidence>
<dbReference type="SUPFAM" id="SSF52540">
    <property type="entry name" value="P-loop containing nucleoside triphosphate hydrolases"/>
    <property type="match status" value="4"/>
</dbReference>
<dbReference type="InterPro" id="IPR011545">
    <property type="entry name" value="DEAD/DEAH_box_helicase_dom"/>
</dbReference>
<evidence type="ECO:0000256" key="10">
    <source>
        <dbReference type="ARBA" id="ARBA00061104"/>
    </source>
</evidence>
<comment type="subcellular location">
    <subcellularLocation>
        <location evidence="1 13">Cytoplasm</location>
    </subcellularLocation>
</comment>
<evidence type="ECO:0000259" key="15">
    <source>
        <dbReference type="PROSITE" id="PS51194"/>
    </source>
</evidence>
<dbReference type="FunFam" id="3.40.50.300:FF:000546">
    <property type="entry name" value="Transcription-repair-coupling factor"/>
    <property type="match status" value="1"/>
</dbReference>
<evidence type="ECO:0000256" key="13">
    <source>
        <dbReference type="HAMAP-Rule" id="MF_00969"/>
    </source>
</evidence>
<evidence type="ECO:0000256" key="11">
    <source>
        <dbReference type="ARBA" id="ARBA00061399"/>
    </source>
</evidence>
<keyword evidence="4 13" id="KW-0227">DNA damage</keyword>
<proteinExistence type="inferred from homology"/>
<evidence type="ECO:0000256" key="8">
    <source>
        <dbReference type="ARBA" id="ARBA00023125"/>
    </source>
</evidence>
<evidence type="ECO:0000256" key="5">
    <source>
        <dbReference type="ARBA" id="ARBA00022801"/>
    </source>
</evidence>
<dbReference type="Gene3D" id="3.30.2060.10">
    <property type="entry name" value="Penicillin-binding protein 1b domain"/>
    <property type="match status" value="1"/>
</dbReference>
<evidence type="ECO:0000313" key="16">
    <source>
        <dbReference type="EMBL" id="XBW08384.1"/>
    </source>
</evidence>
<dbReference type="PROSITE" id="PS51192">
    <property type="entry name" value="HELICASE_ATP_BIND_1"/>
    <property type="match status" value="1"/>
</dbReference>
<dbReference type="PANTHER" id="PTHR47964:SF1">
    <property type="entry name" value="ATP-DEPENDENT DNA HELICASE HOMOLOG RECG, CHLOROPLASTIC"/>
    <property type="match status" value="1"/>
</dbReference>
<dbReference type="GO" id="GO:0006355">
    <property type="term" value="P:regulation of DNA-templated transcription"/>
    <property type="evidence" value="ECO:0007669"/>
    <property type="project" value="UniProtKB-UniRule"/>
</dbReference>
<keyword evidence="9 13" id="KW-0234">DNA repair</keyword>
<dbReference type="Pfam" id="PF00271">
    <property type="entry name" value="Helicase_C"/>
    <property type="match status" value="1"/>
</dbReference>
<dbReference type="InterPro" id="IPR004576">
    <property type="entry name" value="Mfd"/>
</dbReference>
<dbReference type="Pfam" id="PF00270">
    <property type="entry name" value="DEAD"/>
    <property type="match status" value="1"/>
</dbReference>
<keyword evidence="3 13" id="KW-0547">Nucleotide-binding</keyword>
<dbReference type="Gene3D" id="3.90.1150.50">
    <property type="entry name" value="Transcription-repair-coupling factor, D7 domain"/>
    <property type="match status" value="1"/>
</dbReference>
<dbReference type="Pfam" id="PF02559">
    <property type="entry name" value="CarD_TRCF_RID"/>
    <property type="match status" value="1"/>
</dbReference>
<dbReference type="SUPFAM" id="SSF143517">
    <property type="entry name" value="TRCF domain-like"/>
    <property type="match status" value="1"/>
</dbReference>
<evidence type="ECO:0000259" key="14">
    <source>
        <dbReference type="PROSITE" id="PS51192"/>
    </source>
</evidence>
<dbReference type="AlphaFoldDB" id="A0AAU7V7Y0"/>
<comment type="function">
    <text evidence="13">Couples transcription and DNA repair by recognizing RNA polymerase (RNAP) stalled at DNA lesions. Mediates ATP-dependent release of RNAP and its truncated transcript from the DNA, and recruitment of nucleotide excision repair machinery to the damaged site.</text>
</comment>
<dbReference type="PANTHER" id="PTHR47964">
    <property type="entry name" value="ATP-DEPENDENT DNA HELICASE HOMOLOG RECG, CHLOROPLASTIC"/>
    <property type="match status" value="1"/>
</dbReference>
<dbReference type="GO" id="GO:0003684">
    <property type="term" value="F:damaged DNA binding"/>
    <property type="evidence" value="ECO:0007669"/>
    <property type="project" value="InterPro"/>
</dbReference>
<keyword evidence="8 13" id="KW-0238">DNA-binding</keyword>
<dbReference type="EMBL" id="CP138335">
    <property type="protein sequence ID" value="XBW08384.1"/>
    <property type="molecule type" value="Genomic_DNA"/>
</dbReference>
<name>A0AAU7V7Y0_9ACTO</name>
<dbReference type="InterPro" id="IPR041471">
    <property type="entry name" value="UvrB_inter"/>
</dbReference>
<dbReference type="PROSITE" id="PS51194">
    <property type="entry name" value="HELICASE_CTER"/>
    <property type="match status" value="1"/>
</dbReference>
<evidence type="ECO:0000256" key="9">
    <source>
        <dbReference type="ARBA" id="ARBA00023204"/>
    </source>
</evidence>
<evidence type="ECO:0000256" key="3">
    <source>
        <dbReference type="ARBA" id="ARBA00022741"/>
    </source>
</evidence>
<dbReference type="SMART" id="SM01058">
    <property type="entry name" value="CarD_TRCF"/>
    <property type="match status" value="1"/>
</dbReference>
<dbReference type="InterPro" id="IPR037235">
    <property type="entry name" value="TRCF-like_C_D7"/>
</dbReference>
<dbReference type="FunFam" id="3.40.50.300:FF:000300">
    <property type="entry name" value="Transcription-repair-coupling factor"/>
    <property type="match status" value="1"/>
</dbReference>
<dbReference type="SMART" id="SM00490">
    <property type="entry name" value="HELICc"/>
    <property type="match status" value="1"/>
</dbReference>
<keyword evidence="5 13" id="KW-0378">Hydrolase</keyword>
<dbReference type="GO" id="GO:0000716">
    <property type="term" value="P:transcription-coupled nucleotide-excision repair, DNA damage recognition"/>
    <property type="evidence" value="ECO:0007669"/>
    <property type="project" value="UniProtKB-UniRule"/>
</dbReference>
<dbReference type="InterPro" id="IPR014001">
    <property type="entry name" value="Helicase_ATP-bd"/>
</dbReference>
<evidence type="ECO:0000256" key="7">
    <source>
        <dbReference type="ARBA" id="ARBA00022840"/>
    </source>
</evidence>